<keyword evidence="1" id="KW-1133">Transmembrane helix</keyword>
<keyword evidence="3" id="KW-1185">Reference proteome</keyword>
<protein>
    <submittedName>
        <fullName evidence="2">DUF2812 domain-containing protein</fullName>
    </submittedName>
</protein>
<name>A0ABS1EUZ0_9CLOT</name>
<evidence type="ECO:0000313" key="2">
    <source>
        <dbReference type="EMBL" id="MBK1813148.1"/>
    </source>
</evidence>
<reference evidence="3" key="1">
    <citation type="submission" date="2021-01" db="EMBL/GenBank/DDBJ databases">
        <title>Genome public.</title>
        <authorList>
            <person name="Liu C."/>
            <person name="Sun Q."/>
        </authorList>
    </citation>
    <scope>NUCLEOTIDE SEQUENCE [LARGE SCALE GENOMIC DNA]</scope>
    <source>
        <strain evidence="3">YIM B02505</strain>
    </source>
</reference>
<dbReference type="InterPro" id="IPR021359">
    <property type="entry name" value="DUF2812"/>
</dbReference>
<dbReference type="Pfam" id="PF11193">
    <property type="entry name" value="DUF2812"/>
    <property type="match status" value="1"/>
</dbReference>
<accession>A0ABS1EUZ0</accession>
<feature type="transmembrane region" description="Helical" evidence="1">
    <location>
        <begin position="120"/>
        <end position="138"/>
    </location>
</feature>
<organism evidence="2 3">
    <name type="scientific">Clostridium yunnanense</name>
    <dbReference type="NCBI Taxonomy" id="2800325"/>
    <lineage>
        <taxon>Bacteria</taxon>
        <taxon>Bacillati</taxon>
        <taxon>Bacillota</taxon>
        <taxon>Clostridia</taxon>
        <taxon>Eubacteriales</taxon>
        <taxon>Clostridiaceae</taxon>
        <taxon>Clostridium</taxon>
    </lineage>
</organism>
<keyword evidence="1" id="KW-0472">Membrane</keyword>
<dbReference type="Proteomes" id="UP000596739">
    <property type="component" value="Unassembled WGS sequence"/>
</dbReference>
<proteinExistence type="predicted"/>
<comment type="caution">
    <text evidence="2">The sequence shown here is derived from an EMBL/GenBank/DDBJ whole genome shotgun (WGS) entry which is preliminary data.</text>
</comment>
<feature type="transmembrane region" description="Helical" evidence="1">
    <location>
        <begin position="158"/>
        <end position="178"/>
    </location>
</feature>
<evidence type="ECO:0000313" key="3">
    <source>
        <dbReference type="Proteomes" id="UP000596739"/>
    </source>
</evidence>
<dbReference type="EMBL" id="JAENHN010000059">
    <property type="protein sequence ID" value="MBK1813148.1"/>
    <property type="molecule type" value="Genomic_DNA"/>
</dbReference>
<evidence type="ECO:0000256" key="1">
    <source>
        <dbReference type="SAM" id="Phobius"/>
    </source>
</evidence>
<sequence length="189" mass="22688">MMESKIENKIFGIAEFEEEERWLEEEHKNGWRLVKTNGKRYQFERCDSGEWVYQIDFKEKDASDEEYIKLFKDCGWEYVLQHDKWRYFRRKKEDGIDLSIFSDRFSRMDMYSKIIQSNRLIVTVALFIIACVIEYLSFFTTVFKGEGGSYLVDFFKAATPWIGCGFFVATSFSVKQYIKLRSMINEFKL</sequence>
<keyword evidence="1" id="KW-0812">Transmembrane</keyword>
<gene>
    <name evidence="2" type="ORF">JHL18_21230</name>
</gene>